<reference evidence="3" key="2">
    <citation type="submission" date="2025-08" db="UniProtKB">
        <authorList>
            <consortium name="Ensembl"/>
        </authorList>
    </citation>
    <scope>IDENTIFICATION</scope>
</reference>
<keyword evidence="4" id="KW-1185">Reference proteome</keyword>
<dbReference type="FunCoup" id="A0A3B5K997">
    <property type="interactions" value="20"/>
</dbReference>
<reference evidence="3" key="3">
    <citation type="submission" date="2025-09" db="UniProtKB">
        <authorList>
            <consortium name="Ensembl"/>
        </authorList>
    </citation>
    <scope>IDENTIFICATION</scope>
</reference>
<reference evidence="3 4" key="1">
    <citation type="journal article" date="2011" name="Genome Biol. Evol.">
        <title>Integration of the genetic map and genome assembly of fugu facilitates insights into distinct features of genome evolution in teleosts and mammals.</title>
        <authorList>
            <person name="Kai W."/>
            <person name="Kikuchi K."/>
            <person name="Tohari S."/>
            <person name="Chew A.K."/>
            <person name="Tay A."/>
            <person name="Fujiwara A."/>
            <person name="Hosoya S."/>
            <person name="Suetake H."/>
            <person name="Naruse K."/>
            <person name="Brenner S."/>
            <person name="Suzuki Y."/>
            <person name="Venkatesh B."/>
        </authorList>
    </citation>
    <scope>NUCLEOTIDE SEQUENCE [LARGE SCALE GENOMIC DNA]</scope>
</reference>
<name>A0A3B5K997_TAKRU</name>
<dbReference type="AlphaFoldDB" id="A0A3B5K997"/>
<dbReference type="InParanoid" id="A0A3B5K997"/>
<protein>
    <submittedName>
        <fullName evidence="3">Zgc:112185</fullName>
    </submittedName>
</protein>
<feature type="region of interest" description="Disordered" evidence="2">
    <location>
        <begin position="90"/>
        <end position="163"/>
    </location>
</feature>
<dbReference type="GeneID" id="105416412"/>
<gene>
    <name evidence="3" type="primary">c1h8orf33</name>
</gene>
<dbReference type="GeneTree" id="ENSGT00390000000306"/>
<dbReference type="KEGG" id="tru:105416412"/>
<feature type="compositionally biased region" description="Polar residues" evidence="2">
    <location>
        <begin position="280"/>
        <end position="290"/>
    </location>
</feature>
<sequence>MYGSPNCSWHDFDIEPTSSCCAHINSRPNNPVWSKSDNSFRFDFVPDDCPVPPSQTSADGAEPARGSLSIEEHGHEFAFNFKIPSVEQMETTETQDTCSQDKQEGVREATSQDVSCHAEPVLQSKSKRNKKKKKSGKKQTSEAQQEKGPAKVNKAGKNTELSAEEQLNRQLDWCIEQLEMSFKSMKSTPKQKEEAYQALKTLRSSKAPLVKKRQVMRAMTGDYRQKMEEETKKQYKLIQTELASARVKVVSDSPKKCVFSRRGGAKSQKTTTAEEVLQQPEAQTSQTQEGTPAFVFVPTKEDFRFNFL</sequence>
<evidence type="ECO:0000313" key="4">
    <source>
        <dbReference type="Proteomes" id="UP000005226"/>
    </source>
</evidence>
<organism evidence="3 4">
    <name type="scientific">Takifugu rubripes</name>
    <name type="common">Japanese pufferfish</name>
    <name type="synonym">Fugu rubripes</name>
    <dbReference type="NCBI Taxonomy" id="31033"/>
    <lineage>
        <taxon>Eukaryota</taxon>
        <taxon>Metazoa</taxon>
        <taxon>Chordata</taxon>
        <taxon>Craniata</taxon>
        <taxon>Vertebrata</taxon>
        <taxon>Euteleostomi</taxon>
        <taxon>Actinopterygii</taxon>
        <taxon>Neopterygii</taxon>
        <taxon>Teleostei</taxon>
        <taxon>Neoteleostei</taxon>
        <taxon>Acanthomorphata</taxon>
        <taxon>Eupercaria</taxon>
        <taxon>Tetraodontiformes</taxon>
        <taxon>Tetradontoidea</taxon>
        <taxon>Tetraodontidae</taxon>
        <taxon>Takifugu</taxon>
    </lineage>
</organism>
<evidence type="ECO:0000313" key="3">
    <source>
        <dbReference type="Ensembl" id="ENSTRUP00000049950.2"/>
    </source>
</evidence>
<dbReference type="Ensembl" id="ENSTRUT00000058243.2">
    <property type="protein sequence ID" value="ENSTRUP00000049950.2"/>
    <property type="gene ID" value="ENSTRUG00000022214.2"/>
</dbReference>
<dbReference type="Proteomes" id="UP000005226">
    <property type="component" value="Chromosome 1"/>
</dbReference>
<dbReference type="Pfam" id="PF15393">
    <property type="entry name" value="DUF4615"/>
    <property type="match status" value="1"/>
</dbReference>
<feature type="region of interest" description="Disordered" evidence="2">
    <location>
        <begin position="260"/>
        <end position="293"/>
    </location>
</feature>
<dbReference type="CTD" id="108264628"/>
<accession>A0A3B5K997</accession>
<dbReference type="PANTHER" id="PTHR13602">
    <property type="entry name" value="UPF0488 PROTEIN C8ORF33"/>
    <property type="match status" value="1"/>
</dbReference>
<evidence type="ECO:0000256" key="1">
    <source>
        <dbReference type="ARBA" id="ARBA00005707"/>
    </source>
</evidence>
<dbReference type="OMA" id="MRAMTGE"/>
<dbReference type="OrthoDB" id="20277at2759"/>
<evidence type="ECO:0000256" key="2">
    <source>
        <dbReference type="SAM" id="MobiDB-lite"/>
    </source>
</evidence>
<dbReference type="RefSeq" id="XP_011602014.2">
    <property type="nucleotide sequence ID" value="XM_011603712.2"/>
</dbReference>
<feature type="compositionally biased region" description="Basic residues" evidence="2">
    <location>
        <begin position="125"/>
        <end position="137"/>
    </location>
</feature>
<proteinExistence type="inferred from homology"/>
<dbReference type="PANTHER" id="PTHR13602:SF2">
    <property type="entry name" value="UPF0488 PROTEIN C8ORF33"/>
    <property type="match status" value="1"/>
</dbReference>
<dbReference type="InterPro" id="IPR029274">
    <property type="entry name" value="DUF4615"/>
</dbReference>
<comment type="similarity">
    <text evidence="1">Belongs to the UPF0488 family.</text>
</comment>